<feature type="non-terminal residue" evidence="2">
    <location>
        <position position="1"/>
    </location>
</feature>
<protein>
    <submittedName>
        <fullName evidence="2">Uncharacterized protein</fullName>
    </submittedName>
</protein>
<evidence type="ECO:0000256" key="1">
    <source>
        <dbReference type="SAM" id="MobiDB-lite"/>
    </source>
</evidence>
<organism evidence="2">
    <name type="scientific">marine metagenome</name>
    <dbReference type="NCBI Taxonomy" id="408172"/>
    <lineage>
        <taxon>unclassified sequences</taxon>
        <taxon>metagenomes</taxon>
        <taxon>ecological metagenomes</taxon>
    </lineage>
</organism>
<accession>A0A382YKR8</accession>
<proteinExistence type="predicted"/>
<reference evidence="2" key="1">
    <citation type="submission" date="2018-05" db="EMBL/GenBank/DDBJ databases">
        <authorList>
            <person name="Lanie J.A."/>
            <person name="Ng W.-L."/>
            <person name="Kazmierczak K.M."/>
            <person name="Andrzejewski T.M."/>
            <person name="Davidsen T.M."/>
            <person name="Wayne K.J."/>
            <person name="Tettelin H."/>
            <person name="Glass J.I."/>
            <person name="Rusch D."/>
            <person name="Podicherti R."/>
            <person name="Tsui H.-C.T."/>
            <person name="Winkler M.E."/>
        </authorList>
    </citation>
    <scope>NUCLEOTIDE SEQUENCE</scope>
</reference>
<gene>
    <name evidence="2" type="ORF">METZ01_LOCUS436707</name>
</gene>
<name>A0A382YKR8_9ZZZZ</name>
<evidence type="ECO:0000313" key="2">
    <source>
        <dbReference type="EMBL" id="SVD83853.1"/>
    </source>
</evidence>
<feature type="compositionally biased region" description="Low complexity" evidence="1">
    <location>
        <begin position="107"/>
        <end position="132"/>
    </location>
</feature>
<dbReference type="EMBL" id="UINC01176635">
    <property type="protein sequence ID" value="SVD83853.1"/>
    <property type="molecule type" value="Genomic_DNA"/>
</dbReference>
<feature type="region of interest" description="Disordered" evidence="1">
    <location>
        <begin position="93"/>
        <end position="143"/>
    </location>
</feature>
<dbReference type="PANTHER" id="PTHR39431:SF1">
    <property type="entry name" value="FRPA_C-RELATED PROTEIN"/>
    <property type="match status" value="1"/>
</dbReference>
<feature type="non-terminal residue" evidence="2">
    <location>
        <position position="263"/>
    </location>
</feature>
<sequence length="263" mass="27665">EGLNTALLERAAVAGLTLPSPDVLKNTLNDTLKSFGLDLTGLGVVGSIPIDSAATPADRFKMQLIRSAVSAFSGREFNLLDPASLDLSAFEVPDSSADSTGVTSLVSSGMTTPASGTTPPSSHPTTGASNDNDSSDDDQDGPRATLVYSYQERHEERETTTFATSGVVHTADGEQLDISLELTMGRQFITEDSGQLQVGAELQDPLVINFEGTAAELTERTFAFDLDTDGETEQIHFVGPNSGFLALDVNDNGQVDDGSELFG</sequence>
<dbReference type="PANTHER" id="PTHR39431">
    <property type="entry name" value="FRPA/C-RELATED PROTEIN"/>
    <property type="match status" value="1"/>
</dbReference>
<dbReference type="AlphaFoldDB" id="A0A382YKR8"/>
<feature type="compositionally biased region" description="Polar residues" evidence="1">
    <location>
        <begin position="96"/>
        <end position="106"/>
    </location>
</feature>